<proteinExistence type="predicted"/>
<feature type="compositionally biased region" description="Polar residues" evidence="1">
    <location>
        <begin position="241"/>
        <end position="274"/>
    </location>
</feature>
<gene>
    <name evidence="2" type="ORF">LCOR_00544.1</name>
</gene>
<evidence type="ECO:0000313" key="2">
    <source>
        <dbReference type="EMBL" id="CDH48773.1"/>
    </source>
</evidence>
<dbReference type="EMBL" id="CBTN010000002">
    <property type="protein sequence ID" value="CDH48773.1"/>
    <property type="molecule type" value="Genomic_DNA"/>
</dbReference>
<dbReference type="Proteomes" id="UP000027586">
    <property type="component" value="Unassembled WGS sequence"/>
</dbReference>
<feature type="compositionally biased region" description="Polar residues" evidence="1">
    <location>
        <begin position="281"/>
        <end position="297"/>
    </location>
</feature>
<feature type="compositionally biased region" description="Basic residues" evidence="1">
    <location>
        <begin position="202"/>
        <end position="212"/>
    </location>
</feature>
<reference evidence="2" key="1">
    <citation type="submission" date="2013-08" db="EMBL/GenBank/DDBJ databases">
        <title>Gene expansion shapes genome architecture in the human pathogen Lichtheimia corymbifera: an evolutionary genomics analysis in the ancient terrestrial Mucorales (Mucoromycotina).</title>
        <authorList>
            <person name="Schwartze V.U."/>
            <person name="Winter S."/>
            <person name="Shelest E."/>
            <person name="Marcet-Houben M."/>
            <person name="Horn F."/>
            <person name="Wehner S."/>
            <person name="Hoffmann K."/>
            <person name="Riege K."/>
            <person name="Sammeth M."/>
            <person name="Nowrousian M."/>
            <person name="Valiante V."/>
            <person name="Linde J."/>
            <person name="Jacobsen I.D."/>
            <person name="Marz M."/>
            <person name="Brakhage A.A."/>
            <person name="Gabaldon T."/>
            <person name="Bocker S."/>
            <person name="Voigt K."/>
        </authorList>
    </citation>
    <scope>NUCLEOTIDE SEQUENCE [LARGE SCALE GENOMIC DNA]</scope>
    <source>
        <strain evidence="2">FSU 9682</strain>
    </source>
</reference>
<accession>A0A068RF26</accession>
<comment type="caution">
    <text evidence="2">The sequence shown here is derived from an EMBL/GenBank/DDBJ whole genome shotgun (WGS) entry which is preliminary data.</text>
</comment>
<protein>
    <submittedName>
        <fullName evidence="2">Uncharacterized protein</fullName>
    </submittedName>
</protein>
<sequence>MDVNLFWYAQEALTSPEVYLAPDTPLRGTRHAYKLTQQRNQRITERAIRCHAYELQQAHSSIAQHIDRQALHSPKETNPLLEFTCGDKFLRDNQHKFDKLLDDIETMMSLEYEPMDMSDDDSQAVKCKDDDYMYRGRFRKEAEDAYNKCIQWHIDSQQTRWEDLRRYMTDEAASIMNEIVEHQKALAPPTAPATHNEPIQHNPKRKRKREKHIKSDDTQQQHSTPSLPPSSASSSVKKPHPQQNLKKSHPQQNRPSASSSNIPPAVTSSTSSSRVPKVVPASTSRSTGRSNQVPSVASSSSSSSSNPRVPEVASAPSWNASSYRPSLVHNGKISIKKIAGKGYQVVCEKKNEPIKILGTPQEFDEALYHPGSKSNIKLQFFQGTKVFRSVDNRGRLQTIAQVDEIEPLIRQYFLTSSQGHERML</sequence>
<evidence type="ECO:0000313" key="3">
    <source>
        <dbReference type="Proteomes" id="UP000027586"/>
    </source>
</evidence>
<organism evidence="2 3">
    <name type="scientific">Lichtheimia corymbifera JMRC:FSU:9682</name>
    <dbReference type="NCBI Taxonomy" id="1263082"/>
    <lineage>
        <taxon>Eukaryota</taxon>
        <taxon>Fungi</taxon>
        <taxon>Fungi incertae sedis</taxon>
        <taxon>Mucoromycota</taxon>
        <taxon>Mucoromycotina</taxon>
        <taxon>Mucoromycetes</taxon>
        <taxon>Mucorales</taxon>
        <taxon>Lichtheimiaceae</taxon>
        <taxon>Lichtheimia</taxon>
    </lineage>
</organism>
<evidence type="ECO:0000256" key="1">
    <source>
        <dbReference type="SAM" id="MobiDB-lite"/>
    </source>
</evidence>
<dbReference type="OrthoDB" id="2277380at2759"/>
<name>A0A068RF26_9FUNG</name>
<keyword evidence="3" id="KW-1185">Reference proteome</keyword>
<dbReference type="AlphaFoldDB" id="A0A068RF26"/>
<feature type="compositionally biased region" description="Low complexity" evidence="1">
    <location>
        <begin position="223"/>
        <end position="235"/>
    </location>
</feature>
<feature type="region of interest" description="Disordered" evidence="1">
    <location>
        <begin position="184"/>
        <end position="323"/>
    </location>
</feature>
<dbReference type="VEuPathDB" id="FungiDB:LCOR_00544.1"/>